<proteinExistence type="predicted"/>
<dbReference type="EMBL" id="ML178833">
    <property type="protein sequence ID" value="TFK99480.1"/>
    <property type="molecule type" value="Genomic_DNA"/>
</dbReference>
<protein>
    <submittedName>
        <fullName evidence="1">Uncharacterized protein</fullName>
    </submittedName>
</protein>
<accession>A0A5C3QG69</accession>
<keyword evidence="2" id="KW-1185">Reference proteome</keyword>
<dbReference type="AlphaFoldDB" id="A0A5C3QG69"/>
<evidence type="ECO:0000313" key="1">
    <source>
        <dbReference type="EMBL" id="TFK99480.1"/>
    </source>
</evidence>
<organism evidence="1 2">
    <name type="scientific">Pterulicium gracile</name>
    <dbReference type="NCBI Taxonomy" id="1884261"/>
    <lineage>
        <taxon>Eukaryota</taxon>
        <taxon>Fungi</taxon>
        <taxon>Dikarya</taxon>
        <taxon>Basidiomycota</taxon>
        <taxon>Agaricomycotina</taxon>
        <taxon>Agaricomycetes</taxon>
        <taxon>Agaricomycetidae</taxon>
        <taxon>Agaricales</taxon>
        <taxon>Pleurotineae</taxon>
        <taxon>Pterulaceae</taxon>
        <taxon>Pterulicium</taxon>
    </lineage>
</organism>
<gene>
    <name evidence="1" type="ORF">BDV98DRAFT_169223</name>
</gene>
<evidence type="ECO:0000313" key="2">
    <source>
        <dbReference type="Proteomes" id="UP000305067"/>
    </source>
</evidence>
<reference evidence="1 2" key="1">
    <citation type="journal article" date="2019" name="Nat. Ecol. Evol.">
        <title>Megaphylogeny resolves global patterns of mushroom evolution.</title>
        <authorList>
            <person name="Varga T."/>
            <person name="Krizsan K."/>
            <person name="Foldi C."/>
            <person name="Dima B."/>
            <person name="Sanchez-Garcia M."/>
            <person name="Sanchez-Ramirez S."/>
            <person name="Szollosi G.J."/>
            <person name="Szarkandi J.G."/>
            <person name="Papp V."/>
            <person name="Albert L."/>
            <person name="Andreopoulos W."/>
            <person name="Angelini C."/>
            <person name="Antonin V."/>
            <person name="Barry K.W."/>
            <person name="Bougher N.L."/>
            <person name="Buchanan P."/>
            <person name="Buyck B."/>
            <person name="Bense V."/>
            <person name="Catcheside P."/>
            <person name="Chovatia M."/>
            <person name="Cooper J."/>
            <person name="Damon W."/>
            <person name="Desjardin D."/>
            <person name="Finy P."/>
            <person name="Geml J."/>
            <person name="Haridas S."/>
            <person name="Hughes K."/>
            <person name="Justo A."/>
            <person name="Karasinski D."/>
            <person name="Kautmanova I."/>
            <person name="Kiss B."/>
            <person name="Kocsube S."/>
            <person name="Kotiranta H."/>
            <person name="LaButti K.M."/>
            <person name="Lechner B.E."/>
            <person name="Liimatainen K."/>
            <person name="Lipzen A."/>
            <person name="Lukacs Z."/>
            <person name="Mihaltcheva S."/>
            <person name="Morgado L.N."/>
            <person name="Niskanen T."/>
            <person name="Noordeloos M.E."/>
            <person name="Ohm R.A."/>
            <person name="Ortiz-Santana B."/>
            <person name="Ovrebo C."/>
            <person name="Racz N."/>
            <person name="Riley R."/>
            <person name="Savchenko A."/>
            <person name="Shiryaev A."/>
            <person name="Soop K."/>
            <person name="Spirin V."/>
            <person name="Szebenyi C."/>
            <person name="Tomsovsky M."/>
            <person name="Tulloss R.E."/>
            <person name="Uehling J."/>
            <person name="Grigoriev I.V."/>
            <person name="Vagvolgyi C."/>
            <person name="Papp T."/>
            <person name="Martin F.M."/>
            <person name="Miettinen O."/>
            <person name="Hibbett D.S."/>
            <person name="Nagy L.G."/>
        </authorList>
    </citation>
    <scope>NUCLEOTIDE SEQUENCE [LARGE SCALE GENOMIC DNA]</scope>
    <source>
        <strain evidence="1 2">CBS 309.79</strain>
    </source>
</reference>
<sequence length="65" mass="7493">MPTCPVTGSRGEAVVFDHLSLEFFFPVHYTRCTPATRQPTFWLRVARSKRLPDVHPRLIRPLLSS</sequence>
<dbReference type="Proteomes" id="UP000305067">
    <property type="component" value="Unassembled WGS sequence"/>
</dbReference>
<name>A0A5C3QG69_9AGAR</name>